<keyword evidence="1" id="KW-1133">Transmembrane helix</keyword>
<evidence type="ECO:0000313" key="2">
    <source>
        <dbReference type="EMBL" id="KKU62514.1"/>
    </source>
</evidence>
<dbReference type="EMBL" id="LCNV01000047">
    <property type="protein sequence ID" value="KKU62514.1"/>
    <property type="molecule type" value="Genomic_DNA"/>
</dbReference>
<dbReference type="AlphaFoldDB" id="A0A0G1RYY2"/>
<accession>A0A0G1RYY2</accession>
<dbReference type="PANTHER" id="PTHR37833">
    <property type="entry name" value="LIPOPROTEIN-RELATED"/>
    <property type="match status" value="1"/>
</dbReference>
<proteinExistence type="predicted"/>
<dbReference type="Pfam" id="PF07610">
    <property type="entry name" value="DUF1573"/>
    <property type="match status" value="1"/>
</dbReference>
<reference evidence="2 3" key="1">
    <citation type="journal article" date="2015" name="Nature">
        <title>rRNA introns, odd ribosomes, and small enigmatic genomes across a large radiation of phyla.</title>
        <authorList>
            <person name="Brown C.T."/>
            <person name="Hug L.A."/>
            <person name="Thomas B.C."/>
            <person name="Sharon I."/>
            <person name="Castelle C.J."/>
            <person name="Singh A."/>
            <person name="Wilkins M.J."/>
            <person name="Williams K.H."/>
            <person name="Banfield J.F."/>
        </authorList>
    </citation>
    <scope>NUCLEOTIDE SEQUENCE [LARGE SCALE GENOMIC DNA]</scope>
</reference>
<evidence type="ECO:0000313" key="3">
    <source>
        <dbReference type="Proteomes" id="UP000034364"/>
    </source>
</evidence>
<dbReference type="Proteomes" id="UP000034364">
    <property type="component" value="Unassembled WGS sequence"/>
</dbReference>
<evidence type="ECO:0008006" key="4">
    <source>
        <dbReference type="Google" id="ProtNLM"/>
    </source>
</evidence>
<sequence length="156" mass="17117">MKAPTIITYILIVVVVTAGMAWAVTGKKTSGSDDKAYAETNMKYVDAGEIKVSDEKTEDFKIRSAGTKPLVITGISSSCGCTSGKVIYNGWESKEYSMHGKRETVTEIAPGEEAIIRLTYRPATMPVYGKVQRDVYVYTNDPENLKLTYSITAIVK</sequence>
<evidence type="ECO:0000256" key="1">
    <source>
        <dbReference type="SAM" id="Phobius"/>
    </source>
</evidence>
<dbReference type="PANTHER" id="PTHR37833:SF1">
    <property type="entry name" value="SIGNAL PEPTIDE PROTEIN"/>
    <property type="match status" value="1"/>
</dbReference>
<keyword evidence="1" id="KW-0812">Transmembrane</keyword>
<protein>
    <recommendedName>
        <fullName evidence="4">DUF1573 domain-containing protein</fullName>
    </recommendedName>
</protein>
<dbReference type="Gene3D" id="2.60.40.10">
    <property type="entry name" value="Immunoglobulins"/>
    <property type="match status" value="1"/>
</dbReference>
<organism evidence="2 3">
    <name type="scientific">Candidatus Amesbacteria bacterium GW2011_GWA1_47_16</name>
    <dbReference type="NCBI Taxonomy" id="1618353"/>
    <lineage>
        <taxon>Bacteria</taxon>
        <taxon>Candidatus Amesiibacteriota</taxon>
    </lineage>
</organism>
<dbReference type="InterPro" id="IPR011467">
    <property type="entry name" value="DUF1573"/>
</dbReference>
<name>A0A0G1RYY2_9BACT</name>
<feature type="transmembrane region" description="Helical" evidence="1">
    <location>
        <begin position="6"/>
        <end position="25"/>
    </location>
</feature>
<dbReference type="InterPro" id="IPR013783">
    <property type="entry name" value="Ig-like_fold"/>
</dbReference>
<comment type="caution">
    <text evidence="2">The sequence shown here is derived from an EMBL/GenBank/DDBJ whole genome shotgun (WGS) entry which is preliminary data.</text>
</comment>
<keyword evidence="1" id="KW-0472">Membrane</keyword>
<gene>
    <name evidence="2" type="ORF">UX87_C0047G0003</name>
</gene>